<evidence type="ECO:0000313" key="1">
    <source>
        <dbReference type="EMBL" id="WAQ96827.1"/>
    </source>
</evidence>
<keyword evidence="3" id="KW-1185">Reference proteome</keyword>
<dbReference type="EMBL" id="CP111013">
    <property type="protein sequence ID" value="WAQ96827.1"/>
    <property type="molecule type" value="Genomic_DNA"/>
</dbReference>
<gene>
    <name evidence="1" type="ORF">MAR_029517</name>
    <name evidence="2" type="ORF">MAR_029518</name>
</gene>
<evidence type="ECO:0000313" key="2">
    <source>
        <dbReference type="EMBL" id="WAQ96828.1"/>
    </source>
</evidence>
<sequence>MFDLLPYIFSYKIVQKLVRMLPNGQQVKREVDFILDEIFNTMTPTMFHMREIIFVTYNKINLVTHCM</sequence>
<accession>A0ABY7DJF2</accession>
<dbReference type="EMBL" id="CP111013">
    <property type="protein sequence ID" value="WAQ96828.1"/>
    <property type="molecule type" value="Genomic_DNA"/>
</dbReference>
<organism evidence="1 3">
    <name type="scientific">Mya arenaria</name>
    <name type="common">Soft-shell clam</name>
    <dbReference type="NCBI Taxonomy" id="6604"/>
    <lineage>
        <taxon>Eukaryota</taxon>
        <taxon>Metazoa</taxon>
        <taxon>Spiralia</taxon>
        <taxon>Lophotrochozoa</taxon>
        <taxon>Mollusca</taxon>
        <taxon>Bivalvia</taxon>
        <taxon>Autobranchia</taxon>
        <taxon>Heteroconchia</taxon>
        <taxon>Euheterodonta</taxon>
        <taxon>Imparidentia</taxon>
        <taxon>Neoheterodontei</taxon>
        <taxon>Myida</taxon>
        <taxon>Myoidea</taxon>
        <taxon>Myidae</taxon>
        <taxon>Mya</taxon>
    </lineage>
</organism>
<dbReference type="Proteomes" id="UP001164746">
    <property type="component" value="Chromosome 2"/>
</dbReference>
<reference evidence="1" key="1">
    <citation type="submission" date="2022-11" db="EMBL/GenBank/DDBJ databases">
        <title>Centuries of genome instability and evolution in soft-shell clam transmissible cancer (bioRxiv).</title>
        <authorList>
            <person name="Hart S.F.M."/>
            <person name="Yonemitsu M.A."/>
            <person name="Giersch R.M."/>
            <person name="Beal B.F."/>
            <person name="Arriagada G."/>
            <person name="Davis B.W."/>
            <person name="Ostrander E.A."/>
            <person name="Goff S.P."/>
            <person name="Metzger M.J."/>
        </authorList>
    </citation>
    <scope>NUCLEOTIDE SEQUENCE</scope>
    <source>
        <strain evidence="1">MELC-2E11</strain>
        <tissue evidence="1">Siphon/mantle</tissue>
    </source>
</reference>
<name>A0ABY7DJF2_MYAAR</name>
<protein>
    <submittedName>
        <fullName evidence="1">PALD-like protein</fullName>
    </submittedName>
</protein>
<proteinExistence type="predicted"/>
<evidence type="ECO:0000313" key="3">
    <source>
        <dbReference type="Proteomes" id="UP001164746"/>
    </source>
</evidence>